<organism evidence="4 5">
    <name type="scientific">Cuscuta epithymum</name>
    <dbReference type="NCBI Taxonomy" id="186058"/>
    <lineage>
        <taxon>Eukaryota</taxon>
        <taxon>Viridiplantae</taxon>
        <taxon>Streptophyta</taxon>
        <taxon>Embryophyta</taxon>
        <taxon>Tracheophyta</taxon>
        <taxon>Spermatophyta</taxon>
        <taxon>Magnoliopsida</taxon>
        <taxon>eudicotyledons</taxon>
        <taxon>Gunneridae</taxon>
        <taxon>Pentapetalae</taxon>
        <taxon>asterids</taxon>
        <taxon>lamiids</taxon>
        <taxon>Solanales</taxon>
        <taxon>Convolvulaceae</taxon>
        <taxon>Cuscuteae</taxon>
        <taxon>Cuscuta</taxon>
        <taxon>Cuscuta subgen. Cuscuta</taxon>
    </lineage>
</organism>
<evidence type="ECO:0000256" key="2">
    <source>
        <dbReference type="SAM" id="Phobius"/>
    </source>
</evidence>
<protein>
    <submittedName>
        <fullName evidence="4">Uncharacterized protein</fullName>
    </submittedName>
</protein>
<keyword evidence="2" id="KW-0472">Membrane</keyword>
<evidence type="ECO:0000256" key="1">
    <source>
        <dbReference type="SAM" id="MobiDB-lite"/>
    </source>
</evidence>
<keyword evidence="2" id="KW-0812">Transmembrane</keyword>
<dbReference type="EMBL" id="CAMAPF010000055">
    <property type="protein sequence ID" value="CAH9085840.1"/>
    <property type="molecule type" value="Genomic_DNA"/>
</dbReference>
<dbReference type="PANTHER" id="PTHR33982:SF4">
    <property type="entry name" value="TRANSMEMBRANE PROTEIN"/>
    <property type="match status" value="1"/>
</dbReference>
<dbReference type="AlphaFoldDB" id="A0AAV0GF50"/>
<gene>
    <name evidence="4" type="ORF">CEPIT_LOCUS42855</name>
    <name evidence="3" type="ORF">CEPIT_LOCUS9592</name>
</gene>
<dbReference type="EMBL" id="CAMAPF010001096">
    <property type="protein sequence ID" value="CAH9146266.1"/>
    <property type="molecule type" value="Genomic_DNA"/>
</dbReference>
<name>A0AAV0GF50_9ASTE</name>
<dbReference type="Proteomes" id="UP001152523">
    <property type="component" value="Unassembled WGS sequence"/>
</dbReference>
<evidence type="ECO:0000313" key="4">
    <source>
        <dbReference type="EMBL" id="CAH9146266.1"/>
    </source>
</evidence>
<evidence type="ECO:0000313" key="5">
    <source>
        <dbReference type="Proteomes" id="UP001152523"/>
    </source>
</evidence>
<proteinExistence type="predicted"/>
<accession>A0AAV0GF50</accession>
<dbReference type="PANTHER" id="PTHR33982">
    <property type="entry name" value="OUTER ENVELOPE MEMBRANE PROTEIN 7-RELATED"/>
    <property type="match status" value="1"/>
</dbReference>
<sequence length="103" mass="11258">MPYLSYVDYTTLCIYGSSNPSFKCTNRPITEQQTRPKGEGGEEGPAMKGTAKMNAMRSGLVVIGALAFGYLTLHLGLKPFLQRAEAQQHHLLPDPSNSDQSNL</sequence>
<keyword evidence="2" id="KW-1133">Transmembrane helix</keyword>
<feature type="compositionally biased region" description="Polar residues" evidence="1">
    <location>
        <begin position="24"/>
        <end position="33"/>
    </location>
</feature>
<keyword evidence="5" id="KW-1185">Reference proteome</keyword>
<feature type="transmembrane region" description="Helical" evidence="2">
    <location>
        <begin position="55"/>
        <end position="73"/>
    </location>
</feature>
<dbReference type="InterPro" id="IPR038944">
    <property type="entry name" value="OEP7-like"/>
</dbReference>
<comment type="caution">
    <text evidence="4">The sequence shown here is derived from an EMBL/GenBank/DDBJ whole genome shotgun (WGS) entry which is preliminary data.</text>
</comment>
<reference evidence="4" key="1">
    <citation type="submission" date="2022-07" db="EMBL/GenBank/DDBJ databases">
        <authorList>
            <person name="Macas J."/>
            <person name="Novak P."/>
            <person name="Neumann P."/>
        </authorList>
    </citation>
    <scope>NUCLEOTIDE SEQUENCE</scope>
</reference>
<feature type="region of interest" description="Disordered" evidence="1">
    <location>
        <begin position="24"/>
        <end position="49"/>
    </location>
</feature>
<evidence type="ECO:0000313" key="3">
    <source>
        <dbReference type="EMBL" id="CAH9085840.1"/>
    </source>
</evidence>